<keyword evidence="6" id="KW-0235">DNA replication</keyword>
<dbReference type="SMART" id="SM00480">
    <property type="entry name" value="POL3Bc"/>
    <property type="match status" value="1"/>
</dbReference>
<keyword evidence="4" id="KW-0808">Transferase</keyword>
<evidence type="ECO:0000256" key="3">
    <source>
        <dbReference type="ARBA" id="ARBA00022490"/>
    </source>
</evidence>
<dbReference type="Gene3D" id="3.70.10.10">
    <property type="match status" value="1"/>
</dbReference>
<dbReference type="CDD" id="cd00140">
    <property type="entry name" value="beta_clamp"/>
    <property type="match status" value="1"/>
</dbReference>
<accession>A0A6J7ULS9</accession>
<dbReference type="PANTHER" id="PTHR30478:SF0">
    <property type="entry name" value="BETA SLIDING CLAMP"/>
    <property type="match status" value="1"/>
</dbReference>
<dbReference type="PIRSF" id="PIRSF000804">
    <property type="entry name" value="DNA_pol_III_b"/>
    <property type="match status" value="1"/>
</dbReference>
<dbReference type="InterPro" id="IPR022634">
    <property type="entry name" value="DNA_polIII_beta_N"/>
</dbReference>
<feature type="domain" description="DNA polymerase III beta sliding clamp C-terminal" evidence="11">
    <location>
        <begin position="250"/>
        <end position="359"/>
    </location>
</feature>
<dbReference type="Pfam" id="PF00712">
    <property type="entry name" value="DNA_pol3_beta"/>
    <property type="match status" value="1"/>
</dbReference>
<dbReference type="NCBIfam" id="TIGR00663">
    <property type="entry name" value="dnan"/>
    <property type="match status" value="1"/>
</dbReference>
<evidence type="ECO:0000256" key="5">
    <source>
        <dbReference type="ARBA" id="ARBA00022695"/>
    </source>
</evidence>
<keyword evidence="8" id="KW-0238">DNA-binding</keyword>
<keyword evidence="7" id="KW-0239">DNA-directed DNA polymerase</keyword>
<dbReference type="Pfam" id="PF02768">
    <property type="entry name" value="DNA_pol3_beta_3"/>
    <property type="match status" value="1"/>
</dbReference>
<dbReference type="AlphaFoldDB" id="A0A6J7ULS9"/>
<dbReference type="InterPro" id="IPR001001">
    <property type="entry name" value="DNA_polIII_beta"/>
</dbReference>
<dbReference type="InterPro" id="IPR022635">
    <property type="entry name" value="DNA_polIII_beta_C"/>
</dbReference>
<dbReference type="EMBL" id="CAFBQU010000041">
    <property type="protein sequence ID" value="CAB5066920.1"/>
    <property type="molecule type" value="Genomic_DNA"/>
</dbReference>
<dbReference type="Pfam" id="PF02767">
    <property type="entry name" value="DNA_pol3_beta_2"/>
    <property type="match status" value="1"/>
</dbReference>
<feature type="domain" description="DNA polymerase III beta sliding clamp central" evidence="10">
    <location>
        <begin position="129"/>
        <end position="239"/>
    </location>
</feature>
<keyword evidence="3" id="KW-0963">Cytoplasm</keyword>
<dbReference type="GO" id="GO:0008408">
    <property type="term" value="F:3'-5' exonuclease activity"/>
    <property type="evidence" value="ECO:0007669"/>
    <property type="project" value="InterPro"/>
</dbReference>
<evidence type="ECO:0000259" key="9">
    <source>
        <dbReference type="Pfam" id="PF00712"/>
    </source>
</evidence>
<organism evidence="12">
    <name type="scientific">freshwater metagenome</name>
    <dbReference type="NCBI Taxonomy" id="449393"/>
    <lineage>
        <taxon>unclassified sequences</taxon>
        <taxon>metagenomes</taxon>
        <taxon>ecological metagenomes</taxon>
    </lineage>
</organism>
<comment type="subcellular location">
    <subcellularLocation>
        <location evidence="1">Cytoplasm</location>
    </subcellularLocation>
</comment>
<dbReference type="SUPFAM" id="SSF55979">
    <property type="entry name" value="DNA clamp"/>
    <property type="match status" value="3"/>
</dbReference>
<evidence type="ECO:0000256" key="8">
    <source>
        <dbReference type="ARBA" id="ARBA00023125"/>
    </source>
</evidence>
<dbReference type="GO" id="GO:0006271">
    <property type="term" value="P:DNA strand elongation involved in DNA replication"/>
    <property type="evidence" value="ECO:0007669"/>
    <property type="project" value="TreeGrafter"/>
</dbReference>
<feature type="domain" description="DNA polymerase III beta sliding clamp N-terminal" evidence="9">
    <location>
        <begin position="1"/>
        <end position="118"/>
    </location>
</feature>
<evidence type="ECO:0000256" key="2">
    <source>
        <dbReference type="ARBA" id="ARBA00010752"/>
    </source>
</evidence>
<name>A0A6J7ULS9_9ZZZZ</name>
<dbReference type="GO" id="GO:0005737">
    <property type="term" value="C:cytoplasm"/>
    <property type="evidence" value="ECO:0007669"/>
    <property type="project" value="UniProtKB-SubCell"/>
</dbReference>
<sequence>MKFRCEREQLAEALGLASRIASGRLGALPALSGVRLQVKGDQLHLTSTDNDMSLQATLAIGGEKDGVALISAKLLNDIVRSLPEGKITVEAQVESLTVKSGRSQFTVPTYNAMDFPNVTPSTGPALSVSATELGEALRKVVRAASTDQMRIALTGVLMSGEDGSFRLVATDSYRLAVCDVPSIVVSSATRVLVPSKALGEVQRLLSGAKEAAIRLDENSVTFEVDGTQLTTRLLTNEYPTYKTLIQGTYPNNITVNREQLLDALRRARILARDQGPVRLHMSNNGLKVMAGTKDNDEFEEDIDAVYSGDELTIAFNSEYLAAGIDAIAGQDVIIKTSDPAKPAVVTGVGEHSEQYLYLLMPQRL</sequence>
<evidence type="ECO:0000259" key="10">
    <source>
        <dbReference type="Pfam" id="PF02767"/>
    </source>
</evidence>
<proteinExistence type="inferred from homology"/>
<keyword evidence="5" id="KW-0548">Nucleotidyltransferase</keyword>
<protein>
    <submittedName>
        <fullName evidence="12">Unannotated protein</fullName>
    </submittedName>
</protein>
<dbReference type="PANTHER" id="PTHR30478">
    <property type="entry name" value="DNA POLYMERASE III SUBUNIT BETA"/>
    <property type="match status" value="1"/>
</dbReference>
<evidence type="ECO:0000259" key="11">
    <source>
        <dbReference type="Pfam" id="PF02768"/>
    </source>
</evidence>
<dbReference type="Gene3D" id="3.10.150.10">
    <property type="entry name" value="DNA Polymerase III, subunit A, domain 2"/>
    <property type="match status" value="1"/>
</dbReference>
<dbReference type="GO" id="GO:0003887">
    <property type="term" value="F:DNA-directed DNA polymerase activity"/>
    <property type="evidence" value="ECO:0007669"/>
    <property type="project" value="UniProtKB-KW"/>
</dbReference>
<evidence type="ECO:0000256" key="1">
    <source>
        <dbReference type="ARBA" id="ARBA00004496"/>
    </source>
</evidence>
<dbReference type="InterPro" id="IPR046938">
    <property type="entry name" value="DNA_clamp_sf"/>
</dbReference>
<evidence type="ECO:0000256" key="7">
    <source>
        <dbReference type="ARBA" id="ARBA00022932"/>
    </source>
</evidence>
<evidence type="ECO:0000256" key="4">
    <source>
        <dbReference type="ARBA" id="ARBA00022679"/>
    </source>
</evidence>
<dbReference type="InterPro" id="IPR022637">
    <property type="entry name" value="DNA_polIII_beta_cen"/>
</dbReference>
<gene>
    <name evidence="12" type="ORF">UFOPK4347_01322</name>
</gene>
<evidence type="ECO:0000256" key="6">
    <source>
        <dbReference type="ARBA" id="ARBA00022705"/>
    </source>
</evidence>
<evidence type="ECO:0000313" key="12">
    <source>
        <dbReference type="EMBL" id="CAB5066920.1"/>
    </source>
</evidence>
<dbReference type="GO" id="GO:0009360">
    <property type="term" value="C:DNA polymerase III complex"/>
    <property type="evidence" value="ECO:0007669"/>
    <property type="project" value="InterPro"/>
</dbReference>
<comment type="similarity">
    <text evidence="2">Belongs to the beta sliding clamp family.</text>
</comment>
<dbReference type="GO" id="GO:0003677">
    <property type="term" value="F:DNA binding"/>
    <property type="evidence" value="ECO:0007669"/>
    <property type="project" value="UniProtKB-KW"/>
</dbReference>
<reference evidence="12" key="1">
    <citation type="submission" date="2020-05" db="EMBL/GenBank/DDBJ databases">
        <authorList>
            <person name="Chiriac C."/>
            <person name="Salcher M."/>
            <person name="Ghai R."/>
            <person name="Kavagutti S V."/>
        </authorList>
    </citation>
    <scope>NUCLEOTIDE SEQUENCE</scope>
</reference>